<dbReference type="Proteomes" id="UP000265719">
    <property type="component" value="Plasmid pTH1"/>
</dbReference>
<evidence type="ECO:0000313" key="1">
    <source>
        <dbReference type="EMBL" id="UOE21500.1"/>
    </source>
</evidence>
<protein>
    <submittedName>
        <fullName evidence="1">Uncharacterized protein</fullName>
    </submittedName>
</protein>
<dbReference type="OrthoDB" id="3438740at2"/>
<dbReference type="RefSeq" id="WP_068694304.1">
    <property type="nucleotide sequence ID" value="NZ_CP063196.1"/>
</dbReference>
<geneLocation type="plasmid" evidence="2 3">
    <name>pTH1</name>
</geneLocation>
<name>A0A399FW76_9ACTN</name>
<evidence type="ECO:0000313" key="3">
    <source>
        <dbReference type="Proteomes" id="UP000265719"/>
    </source>
</evidence>
<dbReference type="EMBL" id="CP063197">
    <property type="protein sequence ID" value="UOE22268.1"/>
    <property type="molecule type" value="Genomic_DNA"/>
</dbReference>
<keyword evidence="3" id="KW-1185">Reference proteome</keyword>
<dbReference type="KEGG" id="thao:NI17_010565"/>
<dbReference type="EMBL" id="CP063196">
    <property type="protein sequence ID" value="UOE21500.1"/>
    <property type="molecule type" value="Genomic_DNA"/>
</dbReference>
<dbReference type="Proteomes" id="UP000265719">
    <property type="component" value="Chromosome"/>
</dbReference>
<organism evidence="1 3">
    <name type="scientific">Thermobifida halotolerans</name>
    <dbReference type="NCBI Taxonomy" id="483545"/>
    <lineage>
        <taxon>Bacteria</taxon>
        <taxon>Bacillati</taxon>
        <taxon>Actinomycetota</taxon>
        <taxon>Actinomycetes</taxon>
        <taxon>Streptosporangiales</taxon>
        <taxon>Nocardiopsidaceae</taxon>
        <taxon>Thermobifida</taxon>
    </lineage>
</organism>
<dbReference type="AlphaFoldDB" id="A0A399FW76"/>
<accession>A0A399FW76</accession>
<gene>
    <name evidence="1" type="ORF">NI17_010565</name>
    <name evidence="2" type="ORF">NI17_024195</name>
</gene>
<proteinExistence type="predicted"/>
<sequence length="78" mass="9338">MSTDDINVLYDVLCDTATALTGRYIELGRAAKTPEEEEYWSSRIMALRNERRSVDHNDREAIREHTRRWVRELEELER</sequence>
<dbReference type="KEGG" id="thao:NI17_024195"/>
<keyword evidence="2" id="KW-0614">Plasmid</keyword>
<evidence type="ECO:0000313" key="2">
    <source>
        <dbReference type="EMBL" id="UOE22268.1"/>
    </source>
</evidence>
<reference evidence="1" key="1">
    <citation type="submission" date="2020-10" db="EMBL/GenBank/DDBJ databases">
        <title>De novo genome project of the cellulose decomposer Thermobifida halotolerans type strain.</title>
        <authorList>
            <person name="Nagy I."/>
            <person name="Horvath B."/>
            <person name="Kukolya J."/>
            <person name="Nagy I."/>
            <person name="Orsini M."/>
        </authorList>
    </citation>
    <scope>NUCLEOTIDE SEQUENCE</scope>
    <source>
        <strain evidence="1">DSM 44931</strain>
        <plasmid evidence="2">pTH1</plasmid>
    </source>
</reference>